<evidence type="ECO:0000256" key="4">
    <source>
        <dbReference type="ARBA" id="ARBA00023163"/>
    </source>
</evidence>
<keyword evidence="2" id="KW-0805">Transcription regulation</keyword>
<dbReference type="PANTHER" id="PTHR43133:SF66">
    <property type="entry name" value="ECF RNA POLYMERASE SIGMA FACTOR SIGK"/>
    <property type="match status" value="1"/>
</dbReference>
<comment type="similarity">
    <text evidence="1">Belongs to the sigma-70 factor family. ECF subfamily.</text>
</comment>
<sequence>MGDAGNSEESLHAERFAAVYRELSPRVLGYLRVHGVDDPESVTQDVFLALYPRLPAVTGGEDGVRTLTFSIAHARIVDFHRAAARRPGLVVLDPETDPRRVPSAEDVHTALAEGRSTLALLERLGDDQREAVSLRIIAELSLAEAAEVMGRSVGAVKQLQRRGLEALRDLVTKEASHD</sequence>
<evidence type="ECO:0000256" key="1">
    <source>
        <dbReference type="ARBA" id="ARBA00010641"/>
    </source>
</evidence>
<feature type="domain" description="RNA polymerase sigma-70 region 4" evidence="5">
    <location>
        <begin position="120"/>
        <end position="168"/>
    </location>
</feature>
<dbReference type="InterPro" id="IPR013325">
    <property type="entry name" value="RNA_pol_sigma_r2"/>
</dbReference>
<dbReference type="Pfam" id="PF04545">
    <property type="entry name" value="Sigma70_r4"/>
    <property type="match status" value="1"/>
</dbReference>
<dbReference type="EMBL" id="JBHSMG010000005">
    <property type="protein sequence ID" value="MFC5503466.1"/>
    <property type="molecule type" value="Genomic_DNA"/>
</dbReference>
<evidence type="ECO:0000256" key="2">
    <source>
        <dbReference type="ARBA" id="ARBA00023015"/>
    </source>
</evidence>
<evidence type="ECO:0000313" key="6">
    <source>
        <dbReference type="EMBL" id="MFC5503466.1"/>
    </source>
</evidence>
<name>A0ABW0NSQ9_9MICO</name>
<dbReference type="CDD" id="cd06171">
    <property type="entry name" value="Sigma70_r4"/>
    <property type="match status" value="1"/>
</dbReference>
<dbReference type="SUPFAM" id="SSF88659">
    <property type="entry name" value="Sigma3 and sigma4 domains of RNA polymerase sigma factors"/>
    <property type="match status" value="1"/>
</dbReference>
<dbReference type="NCBIfam" id="TIGR02937">
    <property type="entry name" value="sigma70-ECF"/>
    <property type="match status" value="1"/>
</dbReference>
<dbReference type="Gene3D" id="1.10.1740.10">
    <property type="match status" value="1"/>
</dbReference>
<keyword evidence="4" id="KW-0804">Transcription</keyword>
<dbReference type="Proteomes" id="UP001596039">
    <property type="component" value="Unassembled WGS sequence"/>
</dbReference>
<comment type="caution">
    <text evidence="6">The sequence shown here is derived from an EMBL/GenBank/DDBJ whole genome shotgun (WGS) entry which is preliminary data.</text>
</comment>
<dbReference type="InterPro" id="IPR007630">
    <property type="entry name" value="RNA_pol_sigma70_r4"/>
</dbReference>
<dbReference type="InterPro" id="IPR014284">
    <property type="entry name" value="RNA_pol_sigma-70_dom"/>
</dbReference>
<protein>
    <submittedName>
        <fullName evidence="6">RNA polymerase sigma factor</fullName>
    </submittedName>
</protein>
<keyword evidence="7" id="KW-1185">Reference proteome</keyword>
<organism evidence="6 7">
    <name type="scientific">Lysinimonas soli</name>
    <dbReference type="NCBI Taxonomy" id="1074233"/>
    <lineage>
        <taxon>Bacteria</taxon>
        <taxon>Bacillati</taxon>
        <taxon>Actinomycetota</taxon>
        <taxon>Actinomycetes</taxon>
        <taxon>Micrococcales</taxon>
        <taxon>Microbacteriaceae</taxon>
        <taxon>Lysinimonas</taxon>
    </lineage>
</organism>
<dbReference type="RefSeq" id="WP_386741176.1">
    <property type="nucleotide sequence ID" value="NZ_JBHSMG010000005.1"/>
</dbReference>
<dbReference type="Gene3D" id="1.10.10.10">
    <property type="entry name" value="Winged helix-like DNA-binding domain superfamily/Winged helix DNA-binding domain"/>
    <property type="match status" value="1"/>
</dbReference>
<dbReference type="InterPro" id="IPR013324">
    <property type="entry name" value="RNA_pol_sigma_r3/r4-like"/>
</dbReference>
<evidence type="ECO:0000313" key="7">
    <source>
        <dbReference type="Proteomes" id="UP001596039"/>
    </source>
</evidence>
<dbReference type="PANTHER" id="PTHR43133">
    <property type="entry name" value="RNA POLYMERASE ECF-TYPE SIGMA FACTO"/>
    <property type="match status" value="1"/>
</dbReference>
<proteinExistence type="inferred from homology"/>
<evidence type="ECO:0000259" key="5">
    <source>
        <dbReference type="Pfam" id="PF04545"/>
    </source>
</evidence>
<reference evidence="7" key="1">
    <citation type="journal article" date="2019" name="Int. J. Syst. Evol. Microbiol.">
        <title>The Global Catalogue of Microorganisms (GCM) 10K type strain sequencing project: providing services to taxonomists for standard genome sequencing and annotation.</title>
        <authorList>
            <consortium name="The Broad Institute Genomics Platform"/>
            <consortium name="The Broad Institute Genome Sequencing Center for Infectious Disease"/>
            <person name="Wu L."/>
            <person name="Ma J."/>
        </authorList>
    </citation>
    <scope>NUCLEOTIDE SEQUENCE [LARGE SCALE GENOMIC DNA]</scope>
    <source>
        <strain evidence="7">CGMCC 4.6997</strain>
    </source>
</reference>
<accession>A0ABW0NSQ9</accession>
<keyword evidence="3" id="KW-0731">Sigma factor</keyword>
<dbReference type="InterPro" id="IPR039425">
    <property type="entry name" value="RNA_pol_sigma-70-like"/>
</dbReference>
<gene>
    <name evidence="6" type="ORF">ACFPJ4_14550</name>
</gene>
<evidence type="ECO:0000256" key="3">
    <source>
        <dbReference type="ARBA" id="ARBA00023082"/>
    </source>
</evidence>
<dbReference type="InterPro" id="IPR036388">
    <property type="entry name" value="WH-like_DNA-bd_sf"/>
</dbReference>
<dbReference type="SUPFAM" id="SSF88946">
    <property type="entry name" value="Sigma2 domain of RNA polymerase sigma factors"/>
    <property type="match status" value="1"/>
</dbReference>